<proteinExistence type="predicted"/>
<gene>
    <name evidence="1" type="ORF">METZ01_LOCUS421177</name>
</gene>
<sequence length="34" mass="3538">MSGLFGAVFWAAASLAINGVFAGEPGWAARIRSR</sequence>
<organism evidence="1">
    <name type="scientific">marine metagenome</name>
    <dbReference type="NCBI Taxonomy" id="408172"/>
    <lineage>
        <taxon>unclassified sequences</taxon>
        <taxon>metagenomes</taxon>
        <taxon>ecological metagenomes</taxon>
    </lineage>
</organism>
<protein>
    <submittedName>
        <fullName evidence="1">Uncharacterized protein</fullName>
    </submittedName>
</protein>
<name>A0A382XBH5_9ZZZZ</name>
<dbReference type="EMBL" id="UINC01166395">
    <property type="protein sequence ID" value="SVD68323.1"/>
    <property type="molecule type" value="Genomic_DNA"/>
</dbReference>
<evidence type="ECO:0000313" key="1">
    <source>
        <dbReference type="EMBL" id="SVD68323.1"/>
    </source>
</evidence>
<accession>A0A382XBH5</accession>
<reference evidence="1" key="1">
    <citation type="submission" date="2018-05" db="EMBL/GenBank/DDBJ databases">
        <authorList>
            <person name="Lanie J.A."/>
            <person name="Ng W.-L."/>
            <person name="Kazmierczak K.M."/>
            <person name="Andrzejewski T.M."/>
            <person name="Davidsen T.M."/>
            <person name="Wayne K.J."/>
            <person name="Tettelin H."/>
            <person name="Glass J.I."/>
            <person name="Rusch D."/>
            <person name="Podicherti R."/>
            <person name="Tsui H.-C.T."/>
            <person name="Winkler M.E."/>
        </authorList>
    </citation>
    <scope>NUCLEOTIDE SEQUENCE</scope>
</reference>
<dbReference type="AlphaFoldDB" id="A0A382XBH5"/>